<name>A0A0C3KNE9_PISTI</name>
<reference evidence="2 3" key="1">
    <citation type="submission" date="2014-04" db="EMBL/GenBank/DDBJ databases">
        <authorList>
            <consortium name="DOE Joint Genome Institute"/>
            <person name="Kuo A."/>
            <person name="Kohler A."/>
            <person name="Costa M.D."/>
            <person name="Nagy L.G."/>
            <person name="Floudas D."/>
            <person name="Copeland A."/>
            <person name="Barry K.W."/>
            <person name="Cichocki N."/>
            <person name="Veneault-Fourrey C."/>
            <person name="LaButti K."/>
            <person name="Lindquist E.A."/>
            <person name="Lipzen A."/>
            <person name="Lundell T."/>
            <person name="Morin E."/>
            <person name="Murat C."/>
            <person name="Sun H."/>
            <person name="Tunlid A."/>
            <person name="Henrissat B."/>
            <person name="Grigoriev I.V."/>
            <person name="Hibbett D.S."/>
            <person name="Martin F."/>
            <person name="Nordberg H.P."/>
            <person name="Cantor M.N."/>
            <person name="Hua S.X."/>
        </authorList>
    </citation>
    <scope>NUCLEOTIDE SEQUENCE [LARGE SCALE GENOMIC DNA]</scope>
    <source>
        <strain evidence="2 3">Marx 270</strain>
    </source>
</reference>
<evidence type="ECO:0000313" key="3">
    <source>
        <dbReference type="Proteomes" id="UP000054217"/>
    </source>
</evidence>
<dbReference type="Proteomes" id="UP000054217">
    <property type="component" value="Unassembled WGS sequence"/>
</dbReference>
<accession>A0A0C3KNE9</accession>
<protein>
    <submittedName>
        <fullName evidence="2">Uncharacterized protein</fullName>
    </submittedName>
</protein>
<dbReference type="HOGENOM" id="CLU_2484243_0_0_1"/>
<evidence type="ECO:0000313" key="2">
    <source>
        <dbReference type="EMBL" id="KIO11127.1"/>
    </source>
</evidence>
<reference evidence="3" key="2">
    <citation type="submission" date="2015-01" db="EMBL/GenBank/DDBJ databases">
        <title>Evolutionary Origins and Diversification of the Mycorrhizal Mutualists.</title>
        <authorList>
            <consortium name="DOE Joint Genome Institute"/>
            <consortium name="Mycorrhizal Genomics Consortium"/>
            <person name="Kohler A."/>
            <person name="Kuo A."/>
            <person name="Nagy L.G."/>
            <person name="Floudas D."/>
            <person name="Copeland A."/>
            <person name="Barry K.W."/>
            <person name="Cichocki N."/>
            <person name="Veneault-Fourrey C."/>
            <person name="LaButti K."/>
            <person name="Lindquist E.A."/>
            <person name="Lipzen A."/>
            <person name="Lundell T."/>
            <person name="Morin E."/>
            <person name="Murat C."/>
            <person name="Riley R."/>
            <person name="Ohm R."/>
            <person name="Sun H."/>
            <person name="Tunlid A."/>
            <person name="Henrissat B."/>
            <person name="Grigoriev I.V."/>
            <person name="Hibbett D.S."/>
            <person name="Martin F."/>
        </authorList>
    </citation>
    <scope>NUCLEOTIDE SEQUENCE [LARGE SCALE GENOMIC DNA]</scope>
    <source>
        <strain evidence="3">Marx 270</strain>
    </source>
</reference>
<dbReference type="InParanoid" id="A0A0C3KNE9"/>
<proteinExistence type="predicted"/>
<dbReference type="AlphaFoldDB" id="A0A0C3KNE9"/>
<keyword evidence="3" id="KW-1185">Reference proteome</keyword>
<feature type="compositionally biased region" description="Low complexity" evidence="1">
    <location>
        <begin position="37"/>
        <end position="51"/>
    </location>
</feature>
<sequence>MAGGSLGKKKTRRKKEIDKADSRRCLLARENDSLKDSPSTSTPQTSSRGSSVGSARTSSIRKFLPQKIQAILNLSYQVVPLIHCSSS</sequence>
<evidence type="ECO:0000256" key="1">
    <source>
        <dbReference type="SAM" id="MobiDB-lite"/>
    </source>
</evidence>
<dbReference type="EMBL" id="KN831950">
    <property type="protein sequence ID" value="KIO11127.1"/>
    <property type="molecule type" value="Genomic_DNA"/>
</dbReference>
<organism evidence="2 3">
    <name type="scientific">Pisolithus tinctorius Marx 270</name>
    <dbReference type="NCBI Taxonomy" id="870435"/>
    <lineage>
        <taxon>Eukaryota</taxon>
        <taxon>Fungi</taxon>
        <taxon>Dikarya</taxon>
        <taxon>Basidiomycota</taxon>
        <taxon>Agaricomycotina</taxon>
        <taxon>Agaricomycetes</taxon>
        <taxon>Agaricomycetidae</taxon>
        <taxon>Boletales</taxon>
        <taxon>Sclerodermatineae</taxon>
        <taxon>Pisolithaceae</taxon>
        <taxon>Pisolithus</taxon>
    </lineage>
</organism>
<feature type="region of interest" description="Disordered" evidence="1">
    <location>
        <begin position="1"/>
        <end position="58"/>
    </location>
</feature>
<gene>
    <name evidence="2" type="ORF">M404DRAFT_994807</name>
</gene>
<feature type="compositionally biased region" description="Basic and acidic residues" evidence="1">
    <location>
        <begin position="15"/>
        <end position="35"/>
    </location>
</feature>